<dbReference type="OrthoDB" id="255821at2"/>
<dbReference type="Gene3D" id="3.90.550.10">
    <property type="entry name" value="Spore Coat Polysaccharide Biosynthesis Protein SpsA, Chain A"/>
    <property type="match status" value="1"/>
</dbReference>
<gene>
    <name evidence="3" type="ORF">GRB96_09850</name>
</gene>
<feature type="domain" description="Glycosyltransferase 2-like" evidence="2">
    <location>
        <begin position="38"/>
        <end position="156"/>
    </location>
</feature>
<reference evidence="3 4" key="1">
    <citation type="submission" date="2019-12" db="EMBL/GenBank/DDBJ databases">
        <title>Draft genome sequencing of Halomonas alimentaria DSM 15356.</title>
        <authorList>
            <person name="Pandiyan K."/>
            <person name="Kushwaha P."/>
            <person name="Gowdham M."/>
            <person name="Chakdar H."/>
            <person name="Singh A."/>
            <person name="Kumar M."/>
            <person name="Saxena A.K."/>
        </authorList>
    </citation>
    <scope>NUCLEOTIDE SEQUENCE [LARGE SCALE GENOMIC DNA]</scope>
    <source>
        <strain evidence="3 4">DSM 15356</strain>
    </source>
</reference>
<keyword evidence="4" id="KW-1185">Reference proteome</keyword>
<dbReference type="PANTHER" id="PTHR22916">
    <property type="entry name" value="GLYCOSYLTRANSFERASE"/>
    <property type="match status" value="1"/>
</dbReference>
<dbReference type="SUPFAM" id="SSF53448">
    <property type="entry name" value="Nucleotide-diphospho-sugar transferases"/>
    <property type="match status" value="1"/>
</dbReference>
<comment type="caution">
    <text evidence="3">The sequence shown here is derived from an EMBL/GenBank/DDBJ whole genome shotgun (WGS) entry which is preliminary data.</text>
</comment>
<dbReference type="Proteomes" id="UP000487929">
    <property type="component" value="Unassembled WGS sequence"/>
</dbReference>
<evidence type="ECO:0000259" key="2">
    <source>
        <dbReference type="Pfam" id="PF00535"/>
    </source>
</evidence>
<dbReference type="EMBL" id="WUTT01000001">
    <property type="protein sequence ID" value="NAW34720.1"/>
    <property type="molecule type" value="Genomic_DNA"/>
</dbReference>
<dbReference type="PANTHER" id="PTHR22916:SF3">
    <property type="entry name" value="UDP-GLCNAC:BETAGAL BETA-1,3-N-ACETYLGLUCOSAMINYLTRANSFERASE-LIKE PROTEIN 1"/>
    <property type="match status" value="1"/>
</dbReference>
<feature type="region of interest" description="Disordered" evidence="1">
    <location>
        <begin position="1"/>
        <end position="23"/>
    </location>
</feature>
<evidence type="ECO:0000313" key="3">
    <source>
        <dbReference type="EMBL" id="NAW34720.1"/>
    </source>
</evidence>
<sequence length="378" mass="43398">MAIEHLQPGNLVPKPPEPRPESEIMAGWKGDRNKPLVSILCITYNHAPYIADALNGFLIQETDFPFEIIVHDDASADETQRIIEQYQQRYPNLITTVFQTENQYSKGSRPTQFVKDLCRGIYSALCEGDDYWLSPDKLSKQVFLLETNKDVHLSVHPAYLFDVSKGKFAPKFEHDLVSGSVLPVSDAVSASSQFAPTASYFFRTKEFLSMPEWFFNAQDLPFGDYFIEALLGRHGIIYAHDIFSVYRRNVPGSYTHRTAQSSDNYLISRIGSVLRYTSKLEDYECISSISIQKRKVNIVKDYQGMALARRSLYLYRAVSAEGERYAVRNAVVENIAMKSEVSFRCYRFYRFLKATSSKLKSFIWMLKKRFSRSPNFSG</sequence>
<dbReference type="AlphaFoldDB" id="A0A7X4W5E3"/>
<dbReference type="RefSeq" id="WP_161431980.1">
    <property type="nucleotide sequence ID" value="NZ_WUTT01000001.1"/>
</dbReference>
<evidence type="ECO:0000256" key="1">
    <source>
        <dbReference type="SAM" id="MobiDB-lite"/>
    </source>
</evidence>
<accession>A0A7X4W5E3</accession>
<name>A0A7X4W5E3_9GAMM</name>
<dbReference type="Pfam" id="PF00535">
    <property type="entry name" value="Glycos_transf_2"/>
    <property type="match status" value="1"/>
</dbReference>
<dbReference type="InterPro" id="IPR001173">
    <property type="entry name" value="Glyco_trans_2-like"/>
</dbReference>
<dbReference type="GO" id="GO:0016758">
    <property type="term" value="F:hexosyltransferase activity"/>
    <property type="evidence" value="ECO:0007669"/>
    <property type="project" value="UniProtKB-ARBA"/>
</dbReference>
<keyword evidence="3" id="KW-0808">Transferase</keyword>
<evidence type="ECO:0000313" key="4">
    <source>
        <dbReference type="Proteomes" id="UP000487929"/>
    </source>
</evidence>
<organism evidence="3 4">
    <name type="scientific">Halomonas alimentaria</name>
    <dbReference type="NCBI Taxonomy" id="147248"/>
    <lineage>
        <taxon>Bacteria</taxon>
        <taxon>Pseudomonadati</taxon>
        <taxon>Pseudomonadota</taxon>
        <taxon>Gammaproteobacteria</taxon>
        <taxon>Oceanospirillales</taxon>
        <taxon>Halomonadaceae</taxon>
        <taxon>Halomonas</taxon>
    </lineage>
</organism>
<dbReference type="InterPro" id="IPR029044">
    <property type="entry name" value="Nucleotide-diphossugar_trans"/>
</dbReference>
<proteinExistence type="predicted"/>
<protein>
    <submittedName>
        <fullName evidence="3">Glycosyltransferase</fullName>
    </submittedName>
</protein>